<gene>
    <name evidence="2" type="ORF">GUJ93_ZPchr0002g26583</name>
</gene>
<accession>A0A8J5SNT0</accession>
<reference evidence="2" key="1">
    <citation type="journal article" date="2021" name="bioRxiv">
        <title>Whole Genome Assembly and Annotation of Northern Wild Rice, Zizania palustris L., Supports a Whole Genome Duplication in the Zizania Genus.</title>
        <authorList>
            <person name="Haas M."/>
            <person name="Kono T."/>
            <person name="Macchietto M."/>
            <person name="Millas R."/>
            <person name="McGilp L."/>
            <person name="Shao M."/>
            <person name="Duquette J."/>
            <person name="Hirsch C.N."/>
            <person name="Kimball J."/>
        </authorList>
    </citation>
    <scope>NUCLEOTIDE SEQUENCE</scope>
    <source>
        <tissue evidence="2">Fresh leaf tissue</tissue>
    </source>
</reference>
<evidence type="ECO:0000313" key="3">
    <source>
        <dbReference type="Proteomes" id="UP000729402"/>
    </source>
</evidence>
<feature type="compositionally biased region" description="Low complexity" evidence="1">
    <location>
        <begin position="25"/>
        <end position="48"/>
    </location>
</feature>
<dbReference type="EMBL" id="JAAALK010000287">
    <property type="protein sequence ID" value="KAG8058629.1"/>
    <property type="molecule type" value="Genomic_DNA"/>
</dbReference>
<comment type="caution">
    <text evidence="2">The sequence shown here is derived from an EMBL/GenBank/DDBJ whole genome shotgun (WGS) entry which is preliminary data.</text>
</comment>
<evidence type="ECO:0000313" key="2">
    <source>
        <dbReference type="EMBL" id="KAG8058629.1"/>
    </source>
</evidence>
<organism evidence="2 3">
    <name type="scientific">Zizania palustris</name>
    <name type="common">Northern wild rice</name>
    <dbReference type="NCBI Taxonomy" id="103762"/>
    <lineage>
        <taxon>Eukaryota</taxon>
        <taxon>Viridiplantae</taxon>
        <taxon>Streptophyta</taxon>
        <taxon>Embryophyta</taxon>
        <taxon>Tracheophyta</taxon>
        <taxon>Spermatophyta</taxon>
        <taxon>Magnoliopsida</taxon>
        <taxon>Liliopsida</taxon>
        <taxon>Poales</taxon>
        <taxon>Poaceae</taxon>
        <taxon>BOP clade</taxon>
        <taxon>Oryzoideae</taxon>
        <taxon>Oryzeae</taxon>
        <taxon>Zizaniinae</taxon>
        <taxon>Zizania</taxon>
    </lineage>
</organism>
<sequence length="68" mass="7226">MPAAAELLAVGLPTHHRRLGPDQILSPSPAATLPAAAAPTQGRAQEQGGAEEEVASMRRWLRDLADRF</sequence>
<proteinExistence type="predicted"/>
<feature type="region of interest" description="Disordered" evidence="1">
    <location>
        <begin position="18"/>
        <end position="54"/>
    </location>
</feature>
<keyword evidence="3" id="KW-1185">Reference proteome</keyword>
<evidence type="ECO:0000256" key="1">
    <source>
        <dbReference type="SAM" id="MobiDB-lite"/>
    </source>
</evidence>
<name>A0A8J5SNT0_ZIZPA</name>
<dbReference type="Proteomes" id="UP000729402">
    <property type="component" value="Unassembled WGS sequence"/>
</dbReference>
<reference evidence="2" key="2">
    <citation type="submission" date="2021-02" db="EMBL/GenBank/DDBJ databases">
        <authorList>
            <person name="Kimball J.A."/>
            <person name="Haas M.W."/>
            <person name="Macchietto M."/>
            <person name="Kono T."/>
            <person name="Duquette J."/>
            <person name="Shao M."/>
        </authorList>
    </citation>
    <scope>NUCLEOTIDE SEQUENCE</scope>
    <source>
        <tissue evidence="2">Fresh leaf tissue</tissue>
    </source>
</reference>
<protein>
    <submittedName>
        <fullName evidence="2">Uncharacterized protein</fullName>
    </submittedName>
</protein>
<dbReference type="AlphaFoldDB" id="A0A8J5SNT0"/>